<evidence type="ECO:0000313" key="1">
    <source>
        <dbReference type="EMBL" id="MDC3419443.1"/>
    </source>
</evidence>
<dbReference type="EMBL" id="JAMQJZ010000002">
    <property type="protein sequence ID" value="MDC3419443.1"/>
    <property type="molecule type" value="Genomic_DNA"/>
</dbReference>
<dbReference type="Proteomes" id="UP001145072">
    <property type="component" value="Unassembled WGS sequence"/>
</dbReference>
<protein>
    <submittedName>
        <fullName evidence="1">Uncharacterized protein</fullName>
    </submittedName>
</protein>
<keyword evidence="2" id="KW-1185">Reference proteome</keyword>
<organism evidence="1 2">
    <name type="scientific">Aquibacillus koreensis</name>
    <dbReference type="NCBI Taxonomy" id="279446"/>
    <lineage>
        <taxon>Bacteria</taxon>
        <taxon>Bacillati</taxon>
        <taxon>Bacillota</taxon>
        <taxon>Bacilli</taxon>
        <taxon>Bacillales</taxon>
        <taxon>Bacillaceae</taxon>
        <taxon>Aquibacillus</taxon>
    </lineage>
</organism>
<reference evidence="1" key="1">
    <citation type="submission" date="2022-06" db="EMBL/GenBank/DDBJ databases">
        <title>Aquibacillus sp. a new bacterium isolated from soil saline samples.</title>
        <authorList>
            <person name="Galisteo C."/>
            <person name="De La Haba R."/>
            <person name="Sanchez-Porro C."/>
            <person name="Ventosa A."/>
        </authorList>
    </citation>
    <scope>NUCLEOTIDE SEQUENCE</scope>
    <source>
        <strain evidence="1">JCM 12387</strain>
    </source>
</reference>
<comment type="caution">
    <text evidence="1">The sequence shown here is derived from an EMBL/GenBank/DDBJ whole genome shotgun (WGS) entry which is preliminary data.</text>
</comment>
<name>A0A9X3WI90_9BACI</name>
<dbReference type="RefSeq" id="WP_259869756.1">
    <property type="nucleotide sequence ID" value="NZ_JAMQJZ010000002.1"/>
</dbReference>
<gene>
    <name evidence="1" type="ORF">NC661_03580</name>
</gene>
<dbReference type="AlphaFoldDB" id="A0A9X3WI90"/>
<evidence type="ECO:0000313" key="2">
    <source>
        <dbReference type="Proteomes" id="UP001145072"/>
    </source>
</evidence>
<sequence length="157" mass="18458">METNALFYKIKTGIVSSEDYIKWSHNLIESNMSSPSLSIMSSLSSDENIFEVEHYFRRALKELGIKEPTMETSDRAYISFLVSDIVKTERTSEIFDLAYKVFRIVVDLQYPEDLIAWYEISEKIDQLQYDESPLEFDEEDLKMMIKNEANLILEEKK</sequence>
<accession>A0A9X3WI90</accession>
<proteinExistence type="predicted"/>